<sequence length="82" mass="8767">MSRCSFASLLRLVEAGAVSGRLLRTPASRLGASLAGTRDRHWRSFLRVQAAWAEARMGRARGQDASGGGPVVGGRVGCVVWW</sequence>
<accession>A0A6A3MPU1</accession>
<comment type="caution">
    <text evidence="1">The sequence shown here is derived from an EMBL/GenBank/DDBJ whole genome shotgun (WGS) entry which is preliminary data.</text>
</comment>
<proteinExistence type="predicted"/>
<dbReference type="Proteomes" id="UP000429607">
    <property type="component" value="Unassembled WGS sequence"/>
</dbReference>
<gene>
    <name evidence="1" type="ORF">PR001_g9457</name>
</gene>
<name>A0A6A3MPU1_9STRA</name>
<organism evidence="1 2">
    <name type="scientific">Phytophthora rubi</name>
    <dbReference type="NCBI Taxonomy" id="129364"/>
    <lineage>
        <taxon>Eukaryota</taxon>
        <taxon>Sar</taxon>
        <taxon>Stramenopiles</taxon>
        <taxon>Oomycota</taxon>
        <taxon>Peronosporomycetes</taxon>
        <taxon>Peronosporales</taxon>
        <taxon>Peronosporaceae</taxon>
        <taxon>Phytophthora</taxon>
    </lineage>
</organism>
<dbReference type="EMBL" id="QXFV01000525">
    <property type="protein sequence ID" value="KAE9035076.1"/>
    <property type="molecule type" value="Genomic_DNA"/>
</dbReference>
<dbReference type="AlphaFoldDB" id="A0A6A3MPU1"/>
<evidence type="ECO:0000313" key="1">
    <source>
        <dbReference type="EMBL" id="KAE9035076.1"/>
    </source>
</evidence>
<protein>
    <submittedName>
        <fullName evidence="1">Uncharacterized protein</fullName>
    </submittedName>
</protein>
<reference evidence="1 2" key="1">
    <citation type="submission" date="2018-09" db="EMBL/GenBank/DDBJ databases">
        <title>Genomic investigation of the strawberry pathogen Phytophthora fragariae indicates pathogenicity is determined by transcriptional variation in three key races.</title>
        <authorList>
            <person name="Adams T.M."/>
            <person name="Armitage A.D."/>
            <person name="Sobczyk M.K."/>
            <person name="Bates H.J."/>
            <person name="Dunwell J.M."/>
            <person name="Nellist C.F."/>
            <person name="Harrison R.J."/>
        </authorList>
    </citation>
    <scope>NUCLEOTIDE SEQUENCE [LARGE SCALE GENOMIC DNA]</scope>
    <source>
        <strain evidence="1 2">SCRP249</strain>
    </source>
</reference>
<evidence type="ECO:0000313" key="2">
    <source>
        <dbReference type="Proteomes" id="UP000429607"/>
    </source>
</evidence>